<dbReference type="Proteomes" id="UP000242474">
    <property type="component" value="Unassembled WGS sequence"/>
</dbReference>
<keyword evidence="3" id="KW-1185">Reference proteome</keyword>
<organism evidence="2 3">
    <name type="scientific">Coemansia reversa (strain ATCC 12441 / NRRL 1564)</name>
    <dbReference type="NCBI Taxonomy" id="763665"/>
    <lineage>
        <taxon>Eukaryota</taxon>
        <taxon>Fungi</taxon>
        <taxon>Fungi incertae sedis</taxon>
        <taxon>Zoopagomycota</taxon>
        <taxon>Kickxellomycotina</taxon>
        <taxon>Kickxellomycetes</taxon>
        <taxon>Kickxellales</taxon>
        <taxon>Kickxellaceae</taxon>
        <taxon>Coemansia</taxon>
    </lineage>
</organism>
<gene>
    <name evidence="2" type="ORF">COEREDRAFT_83098</name>
</gene>
<dbReference type="PANTHER" id="PTHR46590:SF6">
    <property type="entry name" value="CRAL-TRIO DOMAIN-CONTAINING PROTEIN C365.01"/>
    <property type="match status" value="1"/>
</dbReference>
<reference evidence="2 3" key="1">
    <citation type="journal article" date="2015" name="Genome Biol. Evol.">
        <title>Phylogenomic analyses indicate that early fungi evolved digesting cell walls of algal ancestors of land plants.</title>
        <authorList>
            <person name="Chang Y."/>
            <person name="Wang S."/>
            <person name="Sekimoto S."/>
            <person name="Aerts A.L."/>
            <person name="Choi C."/>
            <person name="Clum A."/>
            <person name="LaButti K.M."/>
            <person name="Lindquist E.A."/>
            <person name="Yee Ngan C."/>
            <person name="Ohm R.A."/>
            <person name="Salamov A.A."/>
            <person name="Grigoriev I.V."/>
            <person name="Spatafora J.W."/>
            <person name="Berbee M.L."/>
        </authorList>
    </citation>
    <scope>NUCLEOTIDE SEQUENCE [LARGE SCALE GENOMIC DNA]</scope>
    <source>
        <strain evidence="2 3">NRRL 1564</strain>
    </source>
</reference>
<dbReference type="InterPro" id="IPR001251">
    <property type="entry name" value="CRAL-TRIO_dom"/>
</dbReference>
<evidence type="ECO:0000259" key="1">
    <source>
        <dbReference type="PROSITE" id="PS50191"/>
    </source>
</evidence>
<dbReference type="CDD" id="cd00170">
    <property type="entry name" value="SEC14"/>
    <property type="match status" value="1"/>
</dbReference>
<dbReference type="Gene3D" id="3.40.525.10">
    <property type="entry name" value="CRAL-TRIO lipid binding domain"/>
    <property type="match status" value="1"/>
</dbReference>
<feature type="non-terminal residue" evidence="2">
    <location>
        <position position="356"/>
    </location>
</feature>
<dbReference type="SUPFAM" id="SSF46938">
    <property type="entry name" value="CRAL/TRIO N-terminal domain"/>
    <property type="match status" value="1"/>
</dbReference>
<sequence>MTIPDIIDAQEEYKSGIRHTGGEVGHLDNSQERALKELWVKVFGHFEAVADKSIPVGNSLVKTDALSAAGISTDDAAAIDSWYGSNQEKVSDIVYQSVRDKLYLEGKRDMIVPSTFKPLFGDSVNSRHFYNAFWQASMRFNSPDSHLLAFLCVSKWNVNVAFDKLVHSINRRINQEIDRLMWEGDRIQNCRICEKGLAIHVGRDKFGYPVNIVRVRLNAIRERSAADVERFAAYTVEKFALLSRNFGQHALLVYDFTDFKLENVDTAFSKTLITTISELYPQTFSATLLFVNSWLFSGMWKIIRGWFDPVMAKRTMIVKDVKSLETFIDRDQINTEMGGTMNYTHRYIYPTKEVNA</sequence>
<evidence type="ECO:0000313" key="3">
    <source>
        <dbReference type="Proteomes" id="UP000242474"/>
    </source>
</evidence>
<evidence type="ECO:0000313" key="2">
    <source>
        <dbReference type="EMBL" id="PIA13906.1"/>
    </source>
</evidence>
<dbReference type="InterPro" id="IPR036865">
    <property type="entry name" value="CRAL-TRIO_dom_sf"/>
</dbReference>
<name>A0A2G5B4H9_COERN</name>
<protein>
    <submittedName>
        <fullName evidence="2">CRAL/TRIO domain-containing protein</fullName>
    </submittedName>
</protein>
<feature type="domain" description="CRAL-TRIO" evidence="1">
    <location>
        <begin position="201"/>
        <end position="345"/>
    </location>
</feature>
<dbReference type="Pfam" id="PF00650">
    <property type="entry name" value="CRAL_TRIO"/>
    <property type="match status" value="1"/>
</dbReference>
<dbReference type="PANTHER" id="PTHR46590">
    <property type="entry name" value="PHOSPHATIDYLINOSITOL TRANSFER PROTEIN CSR1-RELATED"/>
    <property type="match status" value="1"/>
</dbReference>
<dbReference type="AlphaFoldDB" id="A0A2G5B4H9"/>
<dbReference type="InterPro" id="IPR052432">
    <property type="entry name" value="PITP/CRAL-TRIO"/>
</dbReference>
<dbReference type="SUPFAM" id="SSF52087">
    <property type="entry name" value="CRAL/TRIO domain"/>
    <property type="match status" value="1"/>
</dbReference>
<dbReference type="OrthoDB" id="43460at2759"/>
<dbReference type="EMBL" id="KZ303524">
    <property type="protein sequence ID" value="PIA13906.1"/>
    <property type="molecule type" value="Genomic_DNA"/>
</dbReference>
<dbReference type="InterPro" id="IPR036273">
    <property type="entry name" value="CRAL/TRIO_N_dom_sf"/>
</dbReference>
<dbReference type="PROSITE" id="PS50191">
    <property type="entry name" value="CRAL_TRIO"/>
    <property type="match status" value="1"/>
</dbReference>
<dbReference type="SMART" id="SM00516">
    <property type="entry name" value="SEC14"/>
    <property type="match status" value="1"/>
</dbReference>
<proteinExistence type="predicted"/>
<accession>A0A2G5B4H9</accession>